<name>A0A521AZ51_9BACT</name>
<evidence type="ECO:0000256" key="5">
    <source>
        <dbReference type="ARBA" id="ARBA00023237"/>
    </source>
</evidence>
<evidence type="ECO:0000259" key="7">
    <source>
        <dbReference type="Pfam" id="PF14322"/>
    </source>
</evidence>
<feature type="domain" description="RagB/SusD" evidence="6">
    <location>
        <begin position="330"/>
        <end position="544"/>
    </location>
</feature>
<dbReference type="Pfam" id="PF07980">
    <property type="entry name" value="SusD_RagB"/>
    <property type="match status" value="1"/>
</dbReference>
<dbReference type="OrthoDB" id="5694214at2"/>
<gene>
    <name evidence="8" type="ORF">SAMN06265219_101440</name>
</gene>
<evidence type="ECO:0000256" key="3">
    <source>
        <dbReference type="ARBA" id="ARBA00022729"/>
    </source>
</evidence>
<keyword evidence="9" id="KW-1185">Reference proteome</keyword>
<evidence type="ECO:0000256" key="1">
    <source>
        <dbReference type="ARBA" id="ARBA00004442"/>
    </source>
</evidence>
<proteinExistence type="inferred from homology"/>
<dbReference type="RefSeq" id="WP_142452937.1">
    <property type="nucleotide sequence ID" value="NZ_FXTP01000001.1"/>
</dbReference>
<evidence type="ECO:0000256" key="4">
    <source>
        <dbReference type="ARBA" id="ARBA00023136"/>
    </source>
</evidence>
<keyword evidence="4" id="KW-0472">Membrane</keyword>
<dbReference type="Pfam" id="PF14322">
    <property type="entry name" value="SusD-like_3"/>
    <property type="match status" value="1"/>
</dbReference>
<keyword evidence="5" id="KW-0998">Cell outer membrane</keyword>
<protein>
    <submittedName>
        <fullName evidence="8">Starch-binding associating with outer membrane</fullName>
    </submittedName>
</protein>
<dbReference type="InterPro" id="IPR012944">
    <property type="entry name" value="SusD_RagB_dom"/>
</dbReference>
<comment type="subcellular location">
    <subcellularLocation>
        <location evidence="1">Cell outer membrane</location>
    </subcellularLocation>
</comment>
<evidence type="ECO:0000313" key="9">
    <source>
        <dbReference type="Proteomes" id="UP000317557"/>
    </source>
</evidence>
<organism evidence="8 9">
    <name type="scientific">Gracilimonas mengyeensis</name>
    <dbReference type="NCBI Taxonomy" id="1302730"/>
    <lineage>
        <taxon>Bacteria</taxon>
        <taxon>Pseudomonadati</taxon>
        <taxon>Balneolota</taxon>
        <taxon>Balneolia</taxon>
        <taxon>Balneolales</taxon>
        <taxon>Balneolaceae</taxon>
        <taxon>Gracilimonas</taxon>
    </lineage>
</organism>
<sequence>MKVIKLNRHKGIWIILAALLLPLGCTELANDSYNEIIVSEFEAGADDVTAIIGQAYVPWNAIVLQWNGLWRAQEITADQIVIPARPNGWVDGGIYRRLHEHRWTADNAVASTVWDRTYSAITTTNRVLYQIESGAIELPQEEQAAAIAEIRVLRAAYYYILLDLYGNVPIVDRFDVPEGFLPEQNTRQEVYDFVVNEITSNIDLLSEENNQTTYGKFNKWAAHTLLAKVYLNAEVYTGTPAWNQVIEHTNAVINSGAGYALEPVQKNVFVTENQNSSEIIFAIPIDEKYTDNWNAFDIHMQTLQPASQATYELLSGPWGGMCGIPQAINTYDTLDARYTDNWIMGQQYSSSGDSLFATLGEGAGLPLDYINEVPGVDESLGIHGVRLGKFEIAKGSSNILNNDYPLFRYADVLMMKAEALLRTGSADQAATIVTQIRERAFDNPGRAIVTGAELMGGSVYDYGRRDHNVTTQEGGDDIQYGRFLDELGWEFNQEGRRRQDLIRFGVFTEKSWFSHEPNGDYRVLFPIPTNELNTNPNLSQNPGY</sequence>
<dbReference type="Gene3D" id="1.25.40.390">
    <property type="match status" value="1"/>
</dbReference>
<dbReference type="Proteomes" id="UP000317557">
    <property type="component" value="Unassembled WGS sequence"/>
</dbReference>
<evidence type="ECO:0000259" key="6">
    <source>
        <dbReference type="Pfam" id="PF07980"/>
    </source>
</evidence>
<dbReference type="SUPFAM" id="SSF48452">
    <property type="entry name" value="TPR-like"/>
    <property type="match status" value="1"/>
</dbReference>
<keyword evidence="3" id="KW-0732">Signal</keyword>
<accession>A0A521AZ51</accession>
<feature type="domain" description="SusD-like N-terminal" evidence="7">
    <location>
        <begin position="92"/>
        <end position="231"/>
    </location>
</feature>
<dbReference type="Gene3D" id="1.25.40.10">
    <property type="entry name" value="Tetratricopeptide repeat domain"/>
    <property type="match status" value="1"/>
</dbReference>
<evidence type="ECO:0000313" key="8">
    <source>
        <dbReference type="EMBL" id="SMO39800.1"/>
    </source>
</evidence>
<dbReference type="InterPro" id="IPR033985">
    <property type="entry name" value="SusD-like_N"/>
</dbReference>
<dbReference type="Gene3D" id="1.10.3780.10">
    <property type="entry name" value="SusD-like"/>
    <property type="match status" value="1"/>
</dbReference>
<comment type="similarity">
    <text evidence="2">Belongs to the SusD family.</text>
</comment>
<evidence type="ECO:0000256" key="2">
    <source>
        <dbReference type="ARBA" id="ARBA00006275"/>
    </source>
</evidence>
<reference evidence="8 9" key="1">
    <citation type="submission" date="2017-05" db="EMBL/GenBank/DDBJ databases">
        <authorList>
            <person name="Varghese N."/>
            <person name="Submissions S."/>
        </authorList>
    </citation>
    <scope>NUCLEOTIDE SEQUENCE [LARGE SCALE GENOMIC DNA]</scope>
    <source>
        <strain evidence="8 9">DSM 21985</strain>
    </source>
</reference>
<dbReference type="InterPro" id="IPR011990">
    <property type="entry name" value="TPR-like_helical_dom_sf"/>
</dbReference>
<dbReference type="EMBL" id="FXTP01000001">
    <property type="protein sequence ID" value="SMO39800.1"/>
    <property type="molecule type" value="Genomic_DNA"/>
</dbReference>
<dbReference type="AlphaFoldDB" id="A0A521AZ51"/>
<dbReference type="GO" id="GO:0009279">
    <property type="term" value="C:cell outer membrane"/>
    <property type="evidence" value="ECO:0007669"/>
    <property type="project" value="UniProtKB-SubCell"/>
</dbReference>